<dbReference type="OrthoDB" id="5966837at2759"/>
<comment type="caution">
    <text evidence="1">The sequence shown here is derived from an EMBL/GenBank/DDBJ whole genome shotgun (WGS) entry which is preliminary data.</text>
</comment>
<reference evidence="1" key="1">
    <citation type="submission" date="2019-05" db="EMBL/GenBank/DDBJ databases">
        <title>Annotation for the trematode Fasciolopsis buski.</title>
        <authorList>
            <person name="Choi Y.-J."/>
        </authorList>
    </citation>
    <scope>NUCLEOTIDE SEQUENCE</scope>
    <source>
        <strain evidence="1">HT</strain>
        <tissue evidence="1">Whole worm</tissue>
    </source>
</reference>
<gene>
    <name evidence="1" type="ORF">FBUS_08197</name>
</gene>
<accession>A0A8E0VGQ3</accession>
<sequence>MISPPNIGFNSARREIQTAHTSRIDSELLEIDLEHSSMGSSLVAPVIIRPVSMHDSGILSASDSYLHRKMNSEDLDRWLSPLVARYNDIFTNARTETMEKLQSNGIANYERCQRIIFYTTQVCFAITRRHLRRTAPSCNSFDAFSRDAMKRADTIHKSNDFTSLPLDTQQLTRLYLATTRRLVRRPPPDCACRVTLSTIESPCYDDNNKPIREAPLMDDELNLLEQLIREVCTLAWYLLTERQAVASGSLTGSGTHQNGSVRIWHVDVDRSAKPADKYDPKCRPVQTTFEQDSINYLSNSMNNNLLASVLSKGEACTRNPLDAASQQDRAAALLNNEYNLLNCPHPFDNATTLQSKARKRKPCSALFFAKK</sequence>
<proteinExistence type="predicted"/>
<keyword evidence="2" id="KW-1185">Reference proteome</keyword>
<name>A0A8E0VGQ3_9TREM</name>
<dbReference type="Proteomes" id="UP000728185">
    <property type="component" value="Unassembled WGS sequence"/>
</dbReference>
<dbReference type="EMBL" id="LUCM01005465">
    <property type="protein sequence ID" value="KAA0192792.1"/>
    <property type="molecule type" value="Genomic_DNA"/>
</dbReference>
<evidence type="ECO:0000313" key="1">
    <source>
        <dbReference type="EMBL" id="KAA0192792.1"/>
    </source>
</evidence>
<evidence type="ECO:0000313" key="2">
    <source>
        <dbReference type="Proteomes" id="UP000728185"/>
    </source>
</evidence>
<protein>
    <submittedName>
        <fullName evidence="1">Uncharacterized protein</fullName>
    </submittedName>
</protein>
<dbReference type="AlphaFoldDB" id="A0A8E0VGQ3"/>
<organism evidence="1 2">
    <name type="scientific">Fasciolopsis buskii</name>
    <dbReference type="NCBI Taxonomy" id="27845"/>
    <lineage>
        <taxon>Eukaryota</taxon>
        <taxon>Metazoa</taxon>
        <taxon>Spiralia</taxon>
        <taxon>Lophotrochozoa</taxon>
        <taxon>Platyhelminthes</taxon>
        <taxon>Trematoda</taxon>
        <taxon>Digenea</taxon>
        <taxon>Plagiorchiida</taxon>
        <taxon>Echinostomata</taxon>
        <taxon>Echinostomatoidea</taxon>
        <taxon>Fasciolidae</taxon>
        <taxon>Fasciolopsis</taxon>
    </lineage>
</organism>